<protein>
    <submittedName>
        <fullName evidence="2">Uncharacterized protein</fullName>
    </submittedName>
</protein>
<accession>A0A8R1DGX2</accession>
<proteinExistence type="predicted"/>
<dbReference type="EnsemblMetazoa" id="CJA01931.1">
    <property type="protein sequence ID" value="CJA01931.1"/>
    <property type="gene ID" value="WBGene00121135"/>
</dbReference>
<sequence length="131" mass="15182">MLKLRSTLILAVGMFSVAEQFSDFRLPENTIMCSILQETRCEWKQNWTNAEGVRRELDAGKPTIQFYYFCKGKRTENCGVWVDESNTPIKDSSHEDRLAGENFVIEKMEIKILGDYVKIPEEKGDKKLIIE</sequence>
<evidence type="ECO:0000256" key="1">
    <source>
        <dbReference type="SAM" id="SignalP"/>
    </source>
</evidence>
<reference evidence="3" key="1">
    <citation type="submission" date="2010-08" db="EMBL/GenBank/DDBJ databases">
        <authorList>
            <consortium name="Caenorhabditis japonica Sequencing Consortium"/>
            <person name="Wilson R.K."/>
        </authorList>
    </citation>
    <scope>NUCLEOTIDE SEQUENCE [LARGE SCALE GENOMIC DNA]</scope>
    <source>
        <strain evidence="3">DF5081</strain>
    </source>
</reference>
<evidence type="ECO:0000313" key="3">
    <source>
        <dbReference type="Proteomes" id="UP000005237"/>
    </source>
</evidence>
<reference evidence="2" key="2">
    <citation type="submission" date="2022-06" db="UniProtKB">
        <authorList>
            <consortium name="EnsemblMetazoa"/>
        </authorList>
    </citation>
    <scope>IDENTIFICATION</scope>
    <source>
        <strain evidence="2">DF5081</strain>
    </source>
</reference>
<feature type="signal peptide" evidence="1">
    <location>
        <begin position="1"/>
        <end position="20"/>
    </location>
</feature>
<evidence type="ECO:0000313" key="2">
    <source>
        <dbReference type="EnsemblMetazoa" id="CJA01931.1"/>
    </source>
</evidence>
<keyword evidence="1" id="KW-0732">Signal</keyword>
<feature type="chain" id="PRO_5035792207" evidence="1">
    <location>
        <begin position="21"/>
        <end position="131"/>
    </location>
</feature>
<dbReference type="Proteomes" id="UP000005237">
    <property type="component" value="Unassembled WGS sequence"/>
</dbReference>
<dbReference type="OMA" id="CGIWLDE"/>
<keyword evidence="3" id="KW-1185">Reference proteome</keyword>
<dbReference type="PANTHER" id="PTHR35182">
    <property type="entry name" value="PROTEIN CBG13762"/>
    <property type="match status" value="1"/>
</dbReference>
<organism evidence="2 3">
    <name type="scientific">Caenorhabditis japonica</name>
    <dbReference type="NCBI Taxonomy" id="281687"/>
    <lineage>
        <taxon>Eukaryota</taxon>
        <taxon>Metazoa</taxon>
        <taxon>Ecdysozoa</taxon>
        <taxon>Nematoda</taxon>
        <taxon>Chromadorea</taxon>
        <taxon>Rhabditida</taxon>
        <taxon>Rhabditina</taxon>
        <taxon>Rhabditomorpha</taxon>
        <taxon>Rhabditoidea</taxon>
        <taxon>Rhabditidae</taxon>
        <taxon>Peloderinae</taxon>
        <taxon>Caenorhabditis</taxon>
    </lineage>
</organism>
<dbReference type="AlphaFoldDB" id="A0A8R1DGX2"/>
<dbReference type="PANTHER" id="PTHR35182:SF2">
    <property type="entry name" value="CONSERVED DOMAIN PROTEIN-RELATED"/>
    <property type="match status" value="1"/>
</dbReference>
<name>A0A8R1DGX2_CAEJA</name>